<dbReference type="GO" id="GO:0005737">
    <property type="term" value="C:cytoplasm"/>
    <property type="evidence" value="ECO:0000318"/>
    <property type="project" value="GO_Central"/>
</dbReference>
<feature type="domain" description="PUM-HD" evidence="3">
    <location>
        <begin position="1"/>
        <end position="306"/>
    </location>
</feature>
<dbReference type="HOGENOM" id="CLU_004017_8_1_1"/>
<dbReference type="SMART" id="SM00025">
    <property type="entry name" value="Pumilio"/>
    <property type="match status" value="8"/>
</dbReference>
<organism evidence="4 5">
    <name type="scientific">Thalassiosira pseudonana</name>
    <name type="common">Marine diatom</name>
    <name type="synonym">Cyclotella nana</name>
    <dbReference type="NCBI Taxonomy" id="35128"/>
    <lineage>
        <taxon>Eukaryota</taxon>
        <taxon>Sar</taxon>
        <taxon>Stramenopiles</taxon>
        <taxon>Ochrophyta</taxon>
        <taxon>Bacillariophyta</taxon>
        <taxon>Coscinodiscophyceae</taxon>
        <taxon>Thalassiosirophycidae</taxon>
        <taxon>Thalassiosirales</taxon>
        <taxon>Thalassiosiraceae</taxon>
        <taxon>Thalassiosira</taxon>
    </lineage>
</organism>
<keyword evidence="5" id="KW-1185">Reference proteome</keyword>
<dbReference type="PROSITE" id="PS50302">
    <property type="entry name" value="PUM"/>
    <property type="match status" value="6"/>
</dbReference>
<feature type="repeat" description="Pumilio" evidence="2">
    <location>
        <begin position="109"/>
        <end position="146"/>
    </location>
</feature>
<feature type="repeat" description="Pumilio" evidence="2">
    <location>
        <begin position="73"/>
        <end position="108"/>
    </location>
</feature>
<evidence type="ECO:0000313" key="4">
    <source>
        <dbReference type="EMBL" id="EED95072.1"/>
    </source>
</evidence>
<proteinExistence type="predicted"/>
<reference evidence="4 5" key="1">
    <citation type="journal article" date="2004" name="Science">
        <title>The genome of the diatom Thalassiosira pseudonana: ecology, evolution, and metabolism.</title>
        <authorList>
            <person name="Armbrust E.V."/>
            <person name="Berges J.A."/>
            <person name="Bowler C."/>
            <person name="Green B.R."/>
            <person name="Martinez D."/>
            <person name="Putnam N.H."/>
            <person name="Zhou S."/>
            <person name="Allen A.E."/>
            <person name="Apt K.E."/>
            <person name="Bechner M."/>
            <person name="Brzezinski M.A."/>
            <person name="Chaal B.K."/>
            <person name="Chiovitti A."/>
            <person name="Davis A.K."/>
            <person name="Demarest M.S."/>
            <person name="Detter J.C."/>
            <person name="Glavina T."/>
            <person name="Goodstein D."/>
            <person name="Hadi M.Z."/>
            <person name="Hellsten U."/>
            <person name="Hildebrand M."/>
            <person name="Jenkins B.D."/>
            <person name="Jurka J."/>
            <person name="Kapitonov V.V."/>
            <person name="Kroger N."/>
            <person name="Lau W.W."/>
            <person name="Lane T.W."/>
            <person name="Larimer F.W."/>
            <person name="Lippmeier J.C."/>
            <person name="Lucas S."/>
            <person name="Medina M."/>
            <person name="Montsant A."/>
            <person name="Obornik M."/>
            <person name="Parker M.S."/>
            <person name="Palenik B."/>
            <person name="Pazour G.J."/>
            <person name="Richardson P.M."/>
            <person name="Rynearson T.A."/>
            <person name="Saito M.A."/>
            <person name="Schwartz D.C."/>
            <person name="Thamatrakoln K."/>
            <person name="Valentin K."/>
            <person name="Vardi A."/>
            <person name="Wilkerson F.P."/>
            <person name="Rokhsar D.S."/>
        </authorList>
    </citation>
    <scope>NUCLEOTIDE SEQUENCE [LARGE SCALE GENOMIC DNA]</scope>
    <source>
        <strain evidence="4 5">CCMP1335</strain>
    </source>
</reference>
<dbReference type="PaxDb" id="35128-Thaps32366"/>
<gene>
    <name evidence="4" type="ORF">THAPSDRAFT_32366</name>
</gene>
<dbReference type="Gene3D" id="1.25.10.10">
    <property type="entry name" value="Leucine-rich Repeat Variant"/>
    <property type="match status" value="1"/>
</dbReference>
<sequence>DISGHIIEFCLDQNGSRFIQQRLEVADAAEKRAVMSEVIPNMSELQNDVFGNYVVQKLFEFGNDEMKADLKGALTNNMISLSLQMYGCRVIQKALESLDYEVLCELLKEFKQSVLMCIQDQNGNHVMQKCIEVMSIKAKEAEFIVDDVLANVETLCCHPYGCRVLQRMLEHCVEFQKTATLDEIQLVHKTLLDDQYGNYVIQHVLQYGRDSDRDSLLKIIVENDLLKLSRQKFASNVVEKLLKYGNARQRNAIVREMLQVVNESGTSQEGVGSTVLLLMVRDAYANYVVQTAIDVVPEGVEKEMLL</sequence>
<feature type="repeat" description="Pumilio" evidence="2">
    <location>
        <begin position="37"/>
        <end position="72"/>
    </location>
</feature>
<dbReference type="InterPro" id="IPR001313">
    <property type="entry name" value="Pumilio_RNA-bd_rpt"/>
</dbReference>
<evidence type="ECO:0000256" key="1">
    <source>
        <dbReference type="ARBA" id="ARBA00022737"/>
    </source>
</evidence>
<dbReference type="KEGG" id="tps:THAPSDRAFT_32366"/>
<dbReference type="GeneID" id="7442188"/>
<feature type="non-terminal residue" evidence="4">
    <location>
        <position position="306"/>
    </location>
</feature>
<dbReference type="InterPro" id="IPR033133">
    <property type="entry name" value="PUM-HD"/>
</dbReference>
<accession>B8BTC8</accession>
<dbReference type="Pfam" id="PF00806">
    <property type="entry name" value="PUF"/>
    <property type="match status" value="8"/>
</dbReference>
<feature type="repeat" description="Pumilio" evidence="2">
    <location>
        <begin position="147"/>
        <end position="182"/>
    </location>
</feature>
<evidence type="ECO:0000259" key="3">
    <source>
        <dbReference type="PROSITE" id="PS50303"/>
    </source>
</evidence>
<dbReference type="GO" id="GO:0003729">
    <property type="term" value="F:mRNA binding"/>
    <property type="evidence" value="ECO:0000318"/>
    <property type="project" value="GO_Central"/>
</dbReference>
<dbReference type="GO" id="GO:0010608">
    <property type="term" value="P:post-transcriptional regulation of gene expression"/>
    <property type="evidence" value="ECO:0000318"/>
    <property type="project" value="GO_Central"/>
</dbReference>
<dbReference type="PANTHER" id="PTHR12537:SF12">
    <property type="entry name" value="MATERNAL PROTEIN PUMILIO"/>
    <property type="match status" value="1"/>
</dbReference>
<feature type="repeat" description="Pumilio" evidence="2">
    <location>
        <begin position="1"/>
        <end position="36"/>
    </location>
</feature>
<dbReference type="PANTHER" id="PTHR12537">
    <property type="entry name" value="RNA BINDING PROTEIN PUMILIO-RELATED"/>
    <property type="match status" value="1"/>
</dbReference>
<dbReference type="RefSeq" id="XP_002287629.1">
    <property type="nucleotide sequence ID" value="XM_002287593.1"/>
</dbReference>
<dbReference type="Proteomes" id="UP000001449">
    <property type="component" value="Chromosome 2"/>
</dbReference>
<keyword evidence="1" id="KW-0677">Repeat</keyword>
<name>B8BTC8_THAPS</name>
<dbReference type="eggNOG" id="KOG1488">
    <property type="taxonomic scope" value="Eukaryota"/>
</dbReference>
<evidence type="ECO:0000313" key="5">
    <source>
        <dbReference type="Proteomes" id="UP000001449"/>
    </source>
</evidence>
<dbReference type="InterPro" id="IPR011989">
    <property type="entry name" value="ARM-like"/>
</dbReference>
<dbReference type="InterPro" id="IPR033712">
    <property type="entry name" value="Pumilio_RNA-bd"/>
</dbReference>
<feature type="non-terminal residue" evidence="4">
    <location>
        <position position="1"/>
    </location>
</feature>
<protein>
    <recommendedName>
        <fullName evidence="3">PUM-HD domain-containing protein</fullName>
    </recommendedName>
</protein>
<dbReference type="CDD" id="cd07920">
    <property type="entry name" value="Pumilio"/>
    <property type="match status" value="1"/>
</dbReference>
<reference evidence="4 5" key="2">
    <citation type="journal article" date="2008" name="Nature">
        <title>The Phaeodactylum genome reveals the evolutionary history of diatom genomes.</title>
        <authorList>
            <person name="Bowler C."/>
            <person name="Allen A.E."/>
            <person name="Badger J.H."/>
            <person name="Grimwood J."/>
            <person name="Jabbari K."/>
            <person name="Kuo A."/>
            <person name="Maheswari U."/>
            <person name="Martens C."/>
            <person name="Maumus F."/>
            <person name="Otillar R.P."/>
            <person name="Rayko E."/>
            <person name="Salamov A."/>
            <person name="Vandepoele K."/>
            <person name="Beszteri B."/>
            <person name="Gruber A."/>
            <person name="Heijde M."/>
            <person name="Katinka M."/>
            <person name="Mock T."/>
            <person name="Valentin K."/>
            <person name="Verret F."/>
            <person name="Berges J.A."/>
            <person name="Brownlee C."/>
            <person name="Cadoret J.P."/>
            <person name="Chiovitti A."/>
            <person name="Choi C.J."/>
            <person name="Coesel S."/>
            <person name="De Martino A."/>
            <person name="Detter J.C."/>
            <person name="Durkin C."/>
            <person name="Falciatore A."/>
            <person name="Fournet J."/>
            <person name="Haruta M."/>
            <person name="Huysman M.J."/>
            <person name="Jenkins B.D."/>
            <person name="Jiroutova K."/>
            <person name="Jorgensen R.E."/>
            <person name="Joubert Y."/>
            <person name="Kaplan A."/>
            <person name="Kroger N."/>
            <person name="Kroth P.G."/>
            <person name="La Roche J."/>
            <person name="Lindquist E."/>
            <person name="Lommer M."/>
            <person name="Martin-Jezequel V."/>
            <person name="Lopez P.J."/>
            <person name="Lucas S."/>
            <person name="Mangogna M."/>
            <person name="McGinnis K."/>
            <person name="Medlin L.K."/>
            <person name="Montsant A."/>
            <person name="Oudot-Le Secq M.P."/>
            <person name="Napoli C."/>
            <person name="Obornik M."/>
            <person name="Parker M.S."/>
            <person name="Petit J.L."/>
            <person name="Porcel B.M."/>
            <person name="Poulsen N."/>
            <person name="Robison M."/>
            <person name="Rychlewski L."/>
            <person name="Rynearson T.A."/>
            <person name="Schmutz J."/>
            <person name="Shapiro H."/>
            <person name="Siaut M."/>
            <person name="Stanley M."/>
            <person name="Sussman M.R."/>
            <person name="Taylor A.R."/>
            <person name="Vardi A."/>
            <person name="von Dassow P."/>
            <person name="Vyverman W."/>
            <person name="Willis A."/>
            <person name="Wyrwicz L.S."/>
            <person name="Rokhsar D.S."/>
            <person name="Weissenbach J."/>
            <person name="Armbrust E.V."/>
            <person name="Green B.R."/>
            <person name="Van de Peer Y."/>
            <person name="Grigoriev I.V."/>
        </authorList>
    </citation>
    <scope>NUCLEOTIDE SEQUENCE [LARGE SCALE GENOMIC DNA]</scope>
    <source>
        <strain evidence="4 5">CCMP1335</strain>
    </source>
</reference>
<dbReference type="PROSITE" id="PS50303">
    <property type="entry name" value="PUM_HD"/>
    <property type="match status" value="1"/>
</dbReference>
<dbReference type="STRING" id="35128.B8BTC8"/>
<dbReference type="OMA" id="NGARCIQ"/>
<feature type="repeat" description="Pumilio" evidence="2">
    <location>
        <begin position="218"/>
        <end position="255"/>
    </location>
</feature>
<dbReference type="AlphaFoldDB" id="B8BTC8"/>
<evidence type="ECO:0000256" key="2">
    <source>
        <dbReference type="PROSITE-ProRule" id="PRU00317"/>
    </source>
</evidence>
<dbReference type="EMBL" id="CM000639">
    <property type="protein sequence ID" value="EED95072.1"/>
    <property type="molecule type" value="Genomic_DNA"/>
</dbReference>
<dbReference type="SUPFAM" id="SSF48371">
    <property type="entry name" value="ARM repeat"/>
    <property type="match status" value="1"/>
</dbReference>
<dbReference type="InterPro" id="IPR016024">
    <property type="entry name" value="ARM-type_fold"/>
</dbReference>
<dbReference type="InParanoid" id="B8BTC8"/>